<dbReference type="Gene3D" id="1.20.58.80">
    <property type="entry name" value="Phosphotransferase system, lactose/cellobiose-type IIA subunit"/>
    <property type="match status" value="1"/>
</dbReference>
<evidence type="ECO:0000256" key="5">
    <source>
        <dbReference type="PIRSR" id="PIRSR000699-1"/>
    </source>
</evidence>
<feature type="modified residue" description="Phosphohistidine; by HPr" evidence="7">
    <location>
        <position position="78"/>
    </location>
</feature>
<dbReference type="PIRSF" id="PIRSF000699">
    <property type="entry name" value="PTS_IILac_III"/>
    <property type="match status" value="1"/>
</dbReference>
<dbReference type="InterPro" id="IPR003188">
    <property type="entry name" value="PTS_IIA_lac/cel"/>
</dbReference>
<dbReference type="InterPro" id="IPR036542">
    <property type="entry name" value="PTS_IIA_lac/cel_sf"/>
</dbReference>
<keyword evidence="1" id="KW-0813">Transport</keyword>
<dbReference type="PROSITE" id="PS51095">
    <property type="entry name" value="PTS_EIIA_TYPE_3"/>
    <property type="match status" value="1"/>
</dbReference>
<evidence type="ECO:0000256" key="7">
    <source>
        <dbReference type="PROSITE-ProRule" id="PRU00418"/>
    </source>
</evidence>
<evidence type="ECO:0008006" key="10">
    <source>
        <dbReference type="Google" id="ProtNLM"/>
    </source>
</evidence>
<reference evidence="8 9" key="1">
    <citation type="submission" date="2014-07" db="EMBL/GenBank/DDBJ databases">
        <authorList>
            <person name="McCorrison J."/>
            <person name="Sanka R."/>
            <person name="Torralba M."/>
            <person name="Gillis M."/>
            <person name="Haft D.H."/>
            <person name="Methe B."/>
            <person name="Sutton G."/>
            <person name="Nelson K.E."/>
        </authorList>
    </citation>
    <scope>NUCLEOTIDE SEQUENCE [LARGE SCALE GENOMIC DNA]</scope>
    <source>
        <strain evidence="8 9">S7-1-13</strain>
    </source>
</reference>
<keyword evidence="6" id="KW-0479">Metal-binding</keyword>
<dbReference type="RefSeq" id="WP_037325874.1">
    <property type="nucleotide sequence ID" value="NZ_JRMW01000002.1"/>
</dbReference>
<accession>A0A095YI47</accession>
<sequence length="104" mass="12070">MNKLEVREICFNIISRTGKAMDSIDKSLSLAKDNCFDKSKEKLEEANKIIIEAHNFQTELLNSEAREEKIEFGPLLIHAQDHLMFSELYLKLAKELVLLYQNNN</sequence>
<dbReference type="PANTHER" id="PTHR34382:SF7">
    <property type="entry name" value="PTS SYSTEM N,N'-DIACETYLCHITOBIOSE-SPECIFIC EIIA COMPONENT"/>
    <property type="match status" value="1"/>
</dbReference>
<dbReference type="GO" id="GO:0016740">
    <property type="term" value="F:transferase activity"/>
    <property type="evidence" value="ECO:0007669"/>
    <property type="project" value="UniProtKB-KW"/>
</dbReference>
<dbReference type="GO" id="GO:0046872">
    <property type="term" value="F:metal ion binding"/>
    <property type="evidence" value="ECO:0007669"/>
    <property type="project" value="UniProtKB-KW"/>
</dbReference>
<evidence type="ECO:0000313" key="9">
    <source>
        <dbReference type="Proteomes" id="UP000029579"/>
    </source>
</evidence>
<comment type="cofactor">
    <cofactor evidence="6">
        <name>Mg(2+)</name>
        <dbReference type="ChEBI" id="CHEBI:18420"/>
    </cofactor>
    <text evidence="6">Binds 1 Mg(2+) ion per trimer.</text>
</comment>
<keyword evidence="4" id="KW-0598">Phosphotransferase system</keyword>
<proteinExistence type="predicted"/>
<evidence type="ECO:0000256" key="6">
    <source>
        <dbReference type="PIRSR" id="PIRSR000699-2"/>
    </source>
</evidence>
<evidence type="ECO:0000256" key="3">
    <source>
        <dbReference type="ARBA" id="ARBA00022679"/>
    </source>
</evidence>
<dbReference type="eggNOG" id="COG1447">
    <property type="taxonomic scope" value="Bacteria"/>
</dbReference>
<evidence type="ECO:0000256" key="1">
    <source>
        <dbReference type="ARBA" id="ARBA00022448"/>
    </source>
</evidence>
<dbReference type="EMBL" id="JRMW01000002">
    <property type="protein sequence ID" value="KGF06202.1"/>
    <property type="molecule type" value="Genomic_DNA"/>
</dbReference>
<evidence type="ECO:0000313" key="8">
    <source>
        <dbReference type="EMBL" id="KGF06202.1"/>
    </source>
</evidence>
<keyword evidence="3" id="KW-0808">Transferase</keyword>
<comment type="caution">
    <text evidence="8">The sequence shown here is derived from an EMBL/GenBank/DDBJ whole genome shotgun (WGS) entry which is preliminary data.</text>
</comment>
<keyword evidence="6" id="KW-0460">Magnesium</keyword>
<protein>
    <recommendedName>
        <fullName evidence="10">PTS cellobiose transporter subunit IIA</fullName>
    </recommendedName>
</protein>
<organism evidence="8 9">
    <name type="scientific">Anaerococcus lactolyticus S7-1-13</name>
    <dbReference type="NCBI Taxonomy" id="1284686"/>
    <lineage>
        <taxon>Bacteria</taxon>
        <taxon>Bacillati</taxon>
        <taxon>Bacillota</taxon>
        <taxon>Tissierellia</taxon>
        <taxon>Tissierellales</taxon>
        <taxon>Peptoniphilaceae</taxon>
        <taxon>Anaerococcus</taxon>
    </lineage>
</organism>
<feature type="binding site" evidence="6">
    <location>
        <position position="81"/>
    </location>
    <ligand>
        <name>Mg(2+)</name>
        <dbReference type="ChEBI" id="CHEBI:18420"/>
        <note>ligand shared between all trimeric partners</note>
    </ligand>
</feature>
<keyword evidence="2" id="KW-0762">Sugar transport</keyword>
<dbReference type="Pfam" id="PF02255">
    <property type="entry name" value="PTS_IIA"/>
    <property type="match status" value="1"/>
</dbReference>
<feature type="active site" description="Tele-phosphohistidine intermediate" evidence="5">
    <location>
        <position position="78"/>
    </location>
</feature>
<dbReference type="SUPFAM" id="SSF46973">
    <property type="entry name" value="Enzyme IIa from lactose specific PTS, IIa-lac"/>
    <property type="match status" value="1"/>
</dbReference>
<gene>
    <name evidence="8" type="ORF">HMPREF1630_00050</name>
</gene>
<dbReference type="PANTHER" id="PTHR34382">
    <property type="entry name" value="PTS SYSTEM N,N'-DIACETYLCHITOBIOSE-SPECIFIC EIIA COMPONENT"/>
    <property type="match status" value="1"/>
</dbReference>
<evidence type="ECO:0000256" key="2">
    <source>
        <dbReference type="ARBA" id="ARBA00022597"/>
    </source>
</evidence>
<evidence type="ECO:0000256" key="4">
    <source>
        <dbReference type="ARBA" id="ARBA00022683"/>
    </source>
</evidence>
<dbReference type="AlphaFoldDB" id="A0A095YI47"/>
<name>A0A095YI47_9FIRM</name>
<dbReference type="Proteomes" id="UP000029579">
    <property type="component" value="Unassembled WGS sequence"/>
</dbReference>
<dbReference type="OrthoDB" id="350602at2"/>
<dbReference type="GO" id="GO:0009401">
    <property type="term" value="P:phosphoenolpyruvate-dependent sugar phosphotransferase system"/>
    <property type="evidence" value="ECO:0007669"/>
    <property type="project" value="UniProtKB-KW"/>
</dbReference>